<evidence type="ECO:0000313" key="2">
    <source>
        <dbReference type="EMBL" id="MBN9673739.1"/>
    </source>
</evidence>
<comment type="caution">
    <text evidence="2">The sequence shown here is derived from an EMBL/GenBank/DDBJ whole genome shotgun (WGS) entry which is preliminary data.</text>
</comment>
<dbReference type="EMBL" id="JAEKJZ010000008">
    <property type="protein sequence ID" value="MBN9673739.1"/>
    <property type="molecule type" value="Genomic_DNA"/>
</dbReference>
<keyword evidence="1" id="KW-0812">Transmembrane</keyword>
<feature type="transmembrane region" description="Helical" evidence="1">
    <location>
        <begin position="354"/>
        <end position="375"/>
    </location>
</feature>
<dbReference type="InterPro" id="IPR036412">
    <property type="entry name" value="HAD-like_sf"/>
</dbReference>
<organism evidence="2 3">
    <name type="scientific">Roseibium aggregatum</name>
    <dbReference type="NCBI Taxonomy" id="187304"/>
    <lineage>
        <taxon>Bacteria</taxon>
        <taxon>Pseudomonadati</taxon>
        <taxon>Pseudomonadota</taxon>
        <taxon>Alphaproteobacteria</taxon>
        <taxon>Hyphomicrobiales</taxon>
        <taxon>Stappiaceae</taxon>
        <taxon>Roseibium</taxon>
    </lineage>
</organism>
<keyword evidence="1" id="KW-0472">Membrane</keyword>
<evidence type="ECO:0000256" key="1">
    <source>
        <dbReference type="SAM" id="Phobius"/>
    </source>
</evidence>
<protein>
    <submittedName>
        <fullName evidence="2">Uncharacterized protein</fullName>
    </submittedName>
</protein>
<accession>A0A939J7E1</accession>
<reference evidence="2" key="1">
    <citation type="submission" date="2020-12" db="EMBL/GenBank/DDBJ databases">
        <title>Oil enriched cultivation method for isolating marine PHA-producing bacteria.</title>
        <authorList>
            <person name="Zheng W."/>
            <person name="Yu S."/>
            <person name="Huang Y."/>
        </authorList>
    </citation>
    <scope>NUCLEOTIDE SEQUENCE</scope>
    <source>
        <strain evidence="2">SY-2-12</strain>
    </source>
</reference>
<feature type="transmembrane region" description="Helical" evidence="1">
    <location>
        <begin position="255"/>
        <end position="272"/>
    </location>
</feature>
<dbReference type="AlphaFoldDB" id="A0A939J7E1"/>
<proteinExistence type="predicted"/>
<dbReference type="SUPFAM" id="SSF56784">
    <property type="entry name" value="HAD-like"/>
    <property type="match status" value="1"/>
</dbReference>
<dbReference type="RefSeq" id="WP_207143939.1">
    <property type="nucleotide sequence ID" value="NZ_JAEKJZ010000008.1"/>
</dbReference>
<feature type="transmembrane region" description="Helical" evidence="1">
    <location>
        <begin position="278"/>
        <end position="299"/>
    </location>
</feature>
<gene>
    <name evidence="2" type="ORF">JF539_25510</name>
</gene>
<evidence type="ECO:0000313" key="3">
    <source>
        <dbReference type="Proteomes" id="UP000664096"/>
    </source>
</evidence>
<dbReference type="Proteomes" id="UP000664096">
    <property type="component" value="Unassembled WGS sequence"/>
</dbReference>
<sequence length="383" mass="42977">MLSTDQLENALFQDGGALEPRTVAVFDFDGTLASSADNFVYEMPFDRAAEEHELKDLAHSIGLHYSGVGADEASHEREARYLRHVAQQTILDIAGEEVEPGWALGIAKRIQEAEGEWYVLTSRSSPSAVRRLFHFLHQHDLKPNQVFCVGRISKHLQIEHLLDLYPDSHVYFVDDLRYELERVRNNVSEPDRVSLCQVKTQGVSTIWSSDDEILNFYDELRSKMTDSKAKVIFNEQALSHATSLYTYHAQQRLHGFRYFFTATGIAGAAFGATFHDGAFGLSIAAALFGVIMSILFLLLDNRNQQLVDCDEQPMKAQQARLADLTGDKSMKIIIASDDCENANFLSIKLTYSTILPVTFLLLGGLWVVALLFSIWSSFPSQST</sequence>
<name>A0A939J7E1_9HYPH</name>
<keyword evidence="1" id="KW-1133">Transmembrane helix</keyword>